<organism evidence="4 5">
    <name type="scientific">Kribbella deserti</name>
    <dbReference type="NCBI Taxonomy" id="1926257"/>
    <lineage>
        <taxon>Bacteria</taxon>
        <taxon>Bacillati</taxon>
        <taxon>Actinomycetota</taxon>
        <taxon>Actinomycetes</taxon>
        <taxon>Propionibacteriales</taxon>
        <taxon>Kribbellaceae</taxon>
        <taxon>Kribbella</taxon>
    </lineage>
</organism>
<accession>A0ABV6QWK2</accession>
<dbReference type="RefSeq" id="WP_380056380.1">
    <property type="nucleotide sequence ID" value="NZ_JBHLTC010000041.1"/>
</dbReference>
<keyword evidence="2 4" id="KW-0012">Acyltransferase</keyword>
<dbReference type="PANTHER" id="PTHR43877">
    <property type="entry name" value="AMINOALKYLPHOSPHONATE N-ACETYLTRANSFERASE-RELATED-RELATED"/>
    <property type="match status" value="1"/>
</dbReference>
<evidence type="ECO:0000256" key="2">
    <source>
        <dbReference type="ARBA" id="ARBA00023315"/>
    </source>
</evidence>
<feature type="domain" description="N-acetyltransferase" evidence="3">
    <location>
        <begin position="163"/>
        <end position="322"/>
    </location>
</feature>
<evidence type="ECO:0000259" key="3">
    <source>
        <dbReference type="PROSITE" id="PS51186"/>
    </source>
</evidence>
<dbReference type="InterPro" id="IPR050832">
    <property type="entry name" value="Bact_Acetyltransf"/>
</dbReference>
<dbReference type="SUPFAM" id="SSF55729">
    <property type="entry name" value="Acyl-CoA N-acyltransferases (Nat)"/>
    <property type="match status" value="2"/>
</dbReference>
<dbReference type="Pfam" id="PF00583">
    <property type="entry name" value="Acetyltransf_1"/>
    <property type="match status" value="1"/>
</dbReference>
<gene>
    <name evidence="4" type="ORF">ACFFGN_33475</name>
</gene>
<dbReference type="InterPro" id="IPR000182">
    <property type="entry name" value="GNAT_dom"/>
</dbReference>
<dbReference type="EMBL" id="JBHLTC010000041">
    <property type="protein sequence ID" value="MFC0629023.1"/>
    <property type="molecule type" value="Genomic_DNA"/>
</dbReference>
<dbReference type="GO" id="GO:0016746">
    <property type="term" value="F:acyltransferase activity"/>
    <property type="evidence" value="ECO:0007669"/>
    <property type="project" value="UniProtKB-KW"/>
</dbReference>
<name>A0ABV6QWK2_9ACTN</name>
<evidence type="ECO:0000313" key="5">
    <source>
        <dbReference type="Proteomes" id="UP001589890"/>
    </source>
</evidence>
<evidence type="ECO:0000256" key="1">
    <source>
        <dbReference type="ARBA" id="ARBA00022679"/>
    </source>
</evidence>
<dbReference type="PROSITE" id="PS51186">
    <property type="entry name" value="GNAT"/>
    <property type="match status" value="1"/>
</dbReference>
<evidence type="ECO:0000313" key="4">
    <source>
        <dbReference type="EMBL" id="MFC0629023.1"/>
    </source>
</evidence>
<dbReference type="EC" id="2.3.-.-" evidence="4"/>
<dbReference type="InterPro" id="IPR016181">
    <property type="entry name" value="Acyl_CoA_acyltransferase"/>
</dbReference>
<dbReference type="Proteomes" id="UP001589890">
    <property type="component" value="Unassembled WGS sequence"/>
</dbReference>
<proteinExistence type="predicted"/>
<dbReference type="PANTHER" id="PTHR43877:SF2">
    <property type="entry name" value="AMINOALKYLPHOSPHONATE N-ACETYLTRANSFERASE-RELATED"/>
    <property type="match status" value="1"/>
</dbReference>
<dbReference type="Gene3D" id="3.40.630.30">
    <property type="match status" value="2"/>
</dbReference>
<dbReference type="CDD" id="cd04301">
    <property type="entry name" value="NAT_SF"/>
    <property type="match status" value="1"/>
</dbReference>
<reference evidence="4 5" key="1">
    <citation type="submission" date="2024-09" db="EMBL/GenBank/DDBJ databases">
        <authorList>
            <person name="Sun Q."/>
            <person name="Mori K."/>
        </authorList>
    </citation>
    <scope>NUCLEOTIDE SEQUENCE [LARGE SCALE GENOMIC DNA]</scope>
    <source>
        <strain evidence="4 5">CGMCC 1.15906</strain>
    </source>
</reference>
<comment type="caution">
    <text evidence="4">The sequence shown here is derived from an EMBL/GenBank/DDBJ whole genome shotgun (WGS) entry which is preliminary data.</text>
</comment>
<keyword evidence="1 4" id="KW-0808">Transferase</keyword>
<keyword evidence="5" id="KW-1185">Reference proteome</keyword>
<sequence>MAPAFIRPFAAADLPAAARLLAQRHRRHRRTSPLLSPRYEDEATTLAEVSNAWETEGASGCVALDGDEVVGYLLGAPKTSTVWGPNIWVEAAGMATRDPETMRDLYGTAATRWYDEGKTAHYALIPSDDVALIDAWFRLGFGAQHAHAVMTPPTEPPVVPGGLAVRRAGRRDLDALAELDLALPAHQGLSPVFSAGPVGTLEEARQEWEEDIDSDYYASFVAERNGQVIGAAVGCPLEKSSTHQGLSRPEHSAILGFAAVFPDARGSGAGQALGRAVGRWAADEGFETLVTDWRVTNLLSSRTWPKLGYRQTFLRVHRHLGY</sequence>
<protein>
    <submittedName>
        <fullName evidence="4">GNAT family N-acetyltransferase</fullName>
        <ecNumber evidence="4">2.3.-.-</ecNumber>
    </submittedName>
</protein>